<comment type="cofactor">
    <cofactor evidence="2">
        <name>a divalent metal cation</name>
        <dbReference type="ChEBI" id="CHEBI:60240"/>
    </cofactor>
</comment>
<dbReference type="InterPro" id="IPR000979">
    <property type="entry name" value="Phosphodiesterase_MJ0936/Vps29"/>
</dbReference>
<evidence type="ECO:0000259" key="3">
    <source>
        <dbReference type="Pfam" id="PF12850"/>
    </source>
</evidence>
<protein>
    <recommendedName>
        <fullName evidence="2">Phosphoesterase</fullName>
        <ecNumber evidence="2">3.1.4.-</ecNumber>
    </recommendedName>
</protein>
<comment type="similarity">
    <text evidence="1 2">Belongs to the metallophosphoesterase superfamily. YfcE family.</text>
</comment>
<dbReference type="Pfam" id="PF12850">
    <property type="entry name" value="Metallophos_2"/>
    <property type="match status" value="1"/>
</dbReference>
<organism evidence="4 5">
    <name type="scientific">Candidatus Fimimonas merdipullorum</name>
    <dbReference type="NCBI Taxonomy" id="2840822"/>
    <lineage>
        <taxon>Bacteria</taxon>
        <taxon>Pseudomonadati</taxon>
        <taxon>Myxococcota</taxon>
        <taxon>Myxococcia</taxon>
        <taxon>Myxococcales</taxon>
        <taxon>Cystobacterineae</taxon>
        <taxon>Myxococcaceae</taxon>
        <taxon>Myxococcaceae incertae sedis</taxon>
        <taxon>Candidatus Fimimonas</taxon>
    </lineage>
</organism>
<dbReference type="Proteomes" id="UP000886852">
    <property type="component" value="Unassembled WGS sequence"/>
</dbReference>
<dbReference type="InterPro" id="IPR029052">
    <property type="entry name" value="Metallo-depent_PP-like"/>
</dbReference>
<reference evidence="4" key="1">
    <citation type="submission" date="2020-10" db="EMBL/GenBank/DDBJ databases">
        <authorList>
            <person name="Gilroy R."/>
        </authorList>
    </citation>
    <scope>NUCLEOTIDE SEQUENCE</scope>
    <source>
        <strain evidence="4">ChiHjej12B11-7776</strain>
    </source>
</reference>
<gene>
    <name evidence="4" type="ORF">IAC72_02010</name>
</gene>
<dbReference type="InterPro" id="IPR024654">
    <property type="entry name" value="Calcineurin-like_PHP_lpxH"/>
</dbReference>
<feature type="domain" description="Calcineurin-like phosphoesterase" evidence="3">
    <location>
        <begin position="1"/>
        <end position="152"/>
    </location>
</feature>
<dbReference type="GO" id="GO:0046872">
    <property type="term" value="F:metal ion binding"/>
    <property type="evidence" value="ECO:0007669"/>
    <property type="project" value="UniProtKB-KW"/>
</dbReference>
<dbReference type="EC" id="3.1.4.-" evidence="2"/>
<evidence type="ECO:0000256" key="2">
    <source>
        <dbReference type="RuleBase" id="RU362039"/>
    </source>
</evidence>
<proteinExistence type="inferred from homology"/>
<accession>A0A9D1MWH6</accession>
<dbReference type="SUPFAM" id="SSF56300">
    <property type="entry name" value="Metallo-dependent phosphatases"/>
    <property type="match status" value="1"/>
</dbReference>
<evidence type="ECO:0000256" key="1">
    <source>
        <dbReference type="ARBA" id="ARBA00008950"/>
    </source>
</evidence>
<comment type="caution">
    <text evidence="4">The sequence shown here is derived from an EMBL/GenBank/DDBJ whole genome shotgun (WGS) entry which is preliminary data.</text>
</comment>
<dbReference type="Gene3D" id="3.60.21.10">
    <property type="match status" value="1"/>
</dbReference>
<dbReference type="NCBIfam" id="TIGR00040">
    <property type="entry name" value="yfcE"/>
    <property type="match status" value="1"/>
</dbReference>
<dbReference type="EMBL" id="DVOC01000037">
    <property type="protein sequence ID" value="HIU90779.1"/>
    <property type="molecule type" value="Genomic_DNA"/>
</dbReference>
<keyword evidence="2" id="KW-0479">Metal-binding</keyword>
<evidence type="ECO:0000313" key="4">
    <source>
        <dbReference type="EMBL" id="HIU90779.1"/>
    </source>
</evidence>
<dbReference type="AlphaFoldDB" id="A0A9D1MWH6"/>
<name>A0A9D1MWH6_9BACT</name>
<sequence length="172" mass="18934">MKIIVFSDLHGDACGARLAARISRAEHADKTVVCGDIFGGASYKEVAEALSEVSGVQYFLRGNNDYGCYDAFLSSPAEDYAIMYHFGRTLFFTHGHRYNAFALPSFLKEGDAIVYGHTHVTRLTVQNGLFALNVGSLCRPRDGVAAYMLLDEKGARAVDLQGRTISFLPWQN</sequence>
<reference evidence="4" key="2">
    <citation type="journal article" date="2021" name="PeerJ">
        <title>Extensive microbial diversity within the chicken gut microbiome revealed by metagenomics and culture.</title>
        <authorList>
            <person name="Gilroy R."/>
            <person name="Ravi A."/>
            <person name="Getino M."/>
            <person name="Pursley I."/>
            <person name="Horton D.L."/>
            <person name="Alikhan N.F."/>
            <person name="Baker D."/>
            <person name="Gharbi K."/>
            <person name="Hall N."/>
            <person name="Watson M."/>
            <person name="Adriaenssens E.M."/>
            <person name="Foster-Nyarko E."/>
            <person name="Jarju S."/>
            <person name="Secka A."/>
            <person name="Antonio M."/>
            <person name="Oren A."/>
            <person name="Chaudhuri R.R."/>
            <person name="La Ragione R."/>
            <person name="Hildebrand F."/>
            <person name="Pallen M.J."/>
        </authorList>
    </citation>
    <scope>NUCLEOTIDE SEQUENCE</scope>
    <source>
        <strain evidence="4">ChiHjej12B11-7776</strain>
    </source>
</reference>
<evidence type="ECO:0000313" key="5">
    <source>
        <dbReference type="Proteomes" id="UP000886852"/>
    </source>
</evidence>
<dbReference type="GO" id="GO:0016787">
    <property type="term" value="F:hydrolase activity"/>
    <property type="evidence" value="ECO:0007669"/>
    <property type="project" value="UniProtKB-UniRule"/>
</dbReference>